<dbReference type="Gene3D" id="3.40.50.10540">
    <property type="entry name" value="Crotonobetainyl-coa:carnitine coa-transferase, domain 1"/>
    <property type="match status" value="1"/>
</dbReference>
<dbReference type="SUPFAM" id="SSF89796">
    <property type="entry name" value="CoA-transferase family III (CaiB/BaiF)"/>
    <property type="match status" value="1"/>
</dbReference>
<dbReference type="Pfam" id="PF02515">
    <property type="entry name" value="CoA_transf_3"/>
    <property type="match status" value="1"/>
</dbReference>
<dbReference type="InterPro" id="IPR044855">
    <property type="entry name" value="CoA-Trfase_III_dom3_sf"/>
</dbReference>
<proteinExistence type="inferred from homology"/>
<dbReference type="PANTHER" id="PTHR48207">
    <property type="entry name" value="SUCCINATE--HYDROXYMETHYLGLUTARATE COA-TRANSFERASE"/>
    <property type="match status" value="1"/>
</dbReference>
<evidence type="ECO:0000256" key="1">
    <source>
        <dbReference type="ARBA" id="ARBA00008383"/>
    </source>
</evidence>
<gene>
    <name evidence="3" type="ORF">pdam_00012664</name>
</gene>
<comment type="caution">
    <text evidence="3">The sequence shown here is derived from an EMBL/GenBank/DDBJ whole genome shotgun (WGS) entry which is preliminary data.</text>
</comment>
<organism evidence="3 4">
    <name type="scientific">Pocillopora damicornis</name>
    <name type="common">Cauliflower coral</name>
    <name type="synonym">Millepora damicornis</name>
    <dbReference type="NCBI Taxonomy" id="46731"/>
    <lineage>
        <taxon>Eukaryota</taxon>
        <taxon>Metazoa</taxon>
        <taxon>Cnidaria</taxon>
        <taxon>Anthozoa</taxon>
        <taxon>Hexacorallia</taxon>
        <taxon>Scleractinia</taxon>
        <taxon>Astrocoeniina</taxon>
        <taxon>Pocilloporidae</taxon>
        <taxon>Pocillopora</taxon>
    </lineage>
</organism>
<dbReference type="Gene3D" id="3.30.1540.10">
    <property type="entry name" value="formyl-coa transferase, domain 3"/>
    <property type="match status" value="1"/>
</dbReference>
<dbReference type="GO" id="GO:0047369">
    <property type="term" value="F:succinate-hydroxymethylglutarate CoA-transferase activity"/>
    <property type="evidence" value="ECO:0007669"/>
    <property type="project" value="TreeGrafter"/>
</dbReference>
<dbReference type="STRING" id="46731.A0A3M6U0Y1"/>
<evidence type="ECO:0000313" key="4">
    <source>
        <dbReference type="Proteomes" id="UP000275408"/>
    </source>
</evidence>
<comment type="similarity">
    <text evidence="1">Belongs to the CoA-transferase III family.</text>
</comment>
<protein>
    <submittedName>
        <fullName evidence="3">Uncharacterized protein</fullName>
    </submittedName>
</protein>
<feature type="non-terminal residue" evidence="3">
    <location>
        <position position="1"/>
    </location>
</feature>
<accession>A0A3M6U0Y1</accession>
<dbReference type="OrthoDB" id="5863171at2759"/>
<dbReference type="EMBL" id="RCHS01002445">
    <property type="protein sequence ID" value="RMX47296.1"/>
    <property type="molecule type" value="Genomic_DNA"/>
</dbReference>
<reference evidence="3 4" key="1">
    <citation type="journal article" date="2018" name="Sci. Rep.">
        <title>Comparative analysis of the Pocillopora damicornis genome highlights role of immune system in coral evolution.</title>
        <authorList>
            <person name="Cunning R."/>
            <person name="Bay R.A."/>
            <person name="Gillette P."/>
            <person name="Baker A.C."/>
            <person name="Traylor-Knowles N."/>
        </authorList>
    </citation>
    <scope>NUCLEOTIDE SEQUENCE [LARGE SCALE GENOMIC DNA]</scope>
    <source>
        <strain evidence="3">RSMAS</strain>
        <tissue evidence="3">Whole animal</tissue>
    </source>
</reference>
<dbReference type="InterPro" id="IPR050483">
    <property type="entry name" value="CoA-transferase_III_domain"/>
</dbReference>
<dbReference type="InterPro" id="IPR023606">
    <property type="entry name" value="CoA-Trfase_III_dom_1_sf"/>
</dbReference>
<dbReference type="InterPro" id="IPR003673">
    <property type="entry name" value="CoA-Trfase_fam_III"/>
</dbReference>
<evidence type="ECO:0000256" key="2">
    <source>
        <dbReference type="ARBA" id="ARBA00022679"/>
    </source>
</evidence>
<evidence type="ECO:0000313" key="3">
    <source>
        <dbReference type="EMBL" id="RMX47296.1"/>
    </source>
</evidence>
<dbReference type="GO" id="GO:0005739">
    <property type="term" value="C:mitochondrion"/>
    <property type="evidence" value="ECO:0007669"/>
    <property type="project" value="TreeGrafter"/>
</dbReference>
<keyword evidence="2" id="KW-0808">Transferase</keyword>
<dbReference type="Proteomes" id="UP000275408">
    <property type="component" value="Unassembled WGS sequence"/>
</dbReference>
<keyword evidence="4" id="KW-1185">Reference proteome</keyword>
<dbReference type="AlphaFoldDB" id="A0A3M6U0Y1"/>
<name>A0A3M6U0Y1_POCDA</name>
<dbReference type="PANTHER" id="PTHR48207:SF3">
    <property type="entry name" value="SUCCINATE--HYDROXYMETHYLGLUTARATE COA-TRANSFERASE"/>
    <property type="match status" value="1"/>
</dbReference>
<sequence length="606" mass="67169">VFTKRNSNREELQVSQPDAMCIYAIIMQRMKRKNLMKNKEKKQSSLDYQDDVSIKDAYSPTKESLPERDKDLFYSLGDNCLLVHLNSSLWLCQGTLELLLYLCNLLGSVAEYTKHSNKRIVKHNPLNNLTLDPKSDQHLISLYSIIPESPIKVTRIKEIIKTTKEALDVPAGLLTYYPSLQMVHQASHTCPGIKTQMLERRSIMRGPLSGVRVLDMTRILAGPFTTMLLGDLGAEIIKIEKPESGDDTRSWAPPFCENESTYFLSINRNKKSIAVNIKDPKGTEIVRKLASKCDVLVENYLPGKLDKVGLGYDQLKTSVPSLIYCSITGFGRGGPYDQRPGYDVMVSGIGGLMHITGPEDSDPCKVGIAVTDITTGLYAHGAIMAALLQKQTTGLGQKIDCSLLASQIAMLSHVGTSYLNAGFETGRYGTAHHSIVPYQAFKTCDGHFLVGAGNDGLFRKLCKLLGLDNLADDPLYATNAARVENRHKLLPLLKECFQQRGTKEWAKAFEGSGIPCGPINNIKAVFEDPQVKYKKMVQELEHPTAGKIRIPGPAVEYNGQTCQGLPRAPPLLGQHTHEILTNLLEYSNKEISTLEHDGIIECHLQK</sequence>